<keyword evidence="3" id="KW-1185">Reference proteome</keyword>
<evidence type="ECO:0000313" key="3">
    <source>
        <dbReference type="Proteomes" id="UP001221208"/>
    </source>
</evidence>
<dbReference type="RefSeq" id="WP_273669021.1">
    <property type="nucleotide sequence ID" value="NZ_JAQQXR010000001.1"/>
</dbReference>
<name>A0ABT5JUT5_9BURK</name>
<evidence type="ECO:0000313" key="2">
    <source>
        <dbReference type="EMBL" id="MDC8756394.1"/>
    </source>
</evidence>
<dbReference type="EMBL" id="JAQQXR010000001">
    <property type="protein sequence ID" value="MDC8756394.1"/>
    <property type="molecule type" value="Genomic_DNA"/>
</dbReference>
<gene>
    <name evidence="2" type="ORF">OIK44_02195</name>
</gene>
<feature type="signal peptide" evidence="1">
    <location>
        <begin position="1"/>
        <end position="20"/>
    </location>
</feature>
<proteinExistence type="predicted"/>
<keyword evidence="1" id="KW-0732">Signal</keyword>
<comment type="caution">
    <text evidence="2">The sequence shown here is derived from an EMBL/GenBank/DDBJ whole genome shotgun (WGS) entry which is preliminary data.</text>
</comment>
<accession>A0ABT5JUT5</accession>
<dbReference type="Proteomes" id="UP001221208">
    <property type="component" value="Unassembled WGS sequence"/>
</dbReference>
<feature type="chain" id="PRO_5046664705" description="DUF4488 domain-containing protein" evidence="1">
    <location>
        <begin position="21"/>
        <end position="179"/>
    </location>
</feature>
<reference evidence="2 3" key="1">
    <citation type="submission" date="2022-10" db="EMBL/GenBank/DDBJ databases">
        <title>Janthinobacterium sp. hw3 Genome sequencing.</title>
        <authorList>
            <person name="Park S."/>
        </authorList>
    </citation>
    <scope>NUCLEOTIDE SEQUENCE [LARGE SCALE GENOMIC DNA]</scope>
    <source>
        <strain evidence="3">hw3</strain>
    </source>
</reference>
<protein>
    <recommendedName>
        <fullName evidence="4">DUF4488 domain-containing protein</fullName>
    </recommendedName>
</protein>
<evidence type="ECO:0000256" key="1">
    <source>
        <dbReference type="SAM" id="SignalP"/>
    </source>
</evidence>
<sequence>MRLFSPAQGILILCAALLSACGVSVEQGAGDKVAIPAEVAGKWQVQVKDSADKAMQIAAAGDTMSLQWSGAGKDDLPGTAFLYQFRGKEYVLIDNGEKAGGYTPLQVSSRSASDIKLRALDPKRVALRLKKMKSPVTYRKQWLRQEIYLEAGMFEKLLTLHEEAIFQKEIAIHMQKLPE</sequence>
<organism evidence="2 3">
    <name type="scientific">Janthinobacterium fluminis</name>
    <dbReference type="NCBI Taxonomy" id="2987524"/>
    <lineage>
        <taxon>Bacteria</taxon>
        <taxon>Pseudomonadati</taxon>
        <taxon>Pseudomonadota</taxon>
        <taxon>Betaproteobacteria</taxon>
        <taxon>Burkholderiales</taxon>
        <taxon>Oxalobacteraceae</taxon>
        <taxon>Janthinobacterium</taxon>
    </lineage>
</organism>
<evidence type="ECO:0008006" key="4">
    <source>
        <dbReference type="Google" id="ProtNLM"/>
    </source>
</evidence>
<dbReference type="PROSITE" id="PS51257">
    <property type="entry name" value="PROKAR_LIPOPROTEIN"/>
    <property type="match status" value="1"/>
</dbReference>